<comment type="caution">
    <text evidence="1">The sequence shown here is derived from an EMBL/GenBank/DDBJ whole genome shotgun (WGS) entry which is preliminary data.</text>
</comment>
<organism evidence="1 2">
    <name type="scientific">Lupinus albus</name>
    <name type="common">White lupine</name>
    <name type="synonym">Lupinus termis</name>
    <dbReference type="NCBI Taxonomy" id="3870"/>
    <lineage>
        <taxon>Eukaryota</taxon>
        <taxon>Viridiplantae</taxon>
        <taxon>Streptophyta</taxon>
        <taxon>Embryophyta</taxon>
        <taxon>Tracheophyta</taxon>
        <taxon>Spermatophyta</taxon>
        <taxon>Magnoliopsida</taxon>
        <taxon>eudicotyledons</taxon>
        <taxon>Gunneridae</taxon>
        <taxon>Pentapetalae</taxon>
        <taxon>rosids</taxon>
        <taxon>fabids</taxon>
        <taxon>Fabales</taxon>
        <taxon>Fabaceae</taxon>
        <taxon>Papilionoideae</taxon>
        <taxon>50 kb inversion clade</taxon>
        <taxon>genistoids sensu lato</taxon>
        <taxon>core genistoids</taxon>
        <taxon>Genisteae</taxon>
        <taxon>Lupinus</taxon>
    </lineage>
</organism>
<evidence type="ECO:0000313" key="1">
    <source>
        <dbReference type="EMBL" id="KAE9601637.1"/>
    </source>
</evidence>
<reference evidence="2" key="1">
    <citation type="journal article" date="2020" name="Nat. Commun.">
        <title>Genome sequence of the cluster root forming white lupin.</title>
        <authorList>
            <person name="Hufnagel B."/>
            <person name="Marques A."/>
            <person name="Soriano A."/>
            <person name="Marques L."/>
            <person name="Divol F."/>
            <person name="Doumas P."/>
            <person name="Sallet E."/>
            <person name="Mancinotti D."/>
            <person name="Carrere S."/>
            <person name="Marande W."/>
            <person name="Arribat S."/>
            <person name="Keller J."/>
            <person name="Huneau C."/>
            <person name="Blein T."/>
            <person name="Aime D."/>
            <person name="Laguerre M."/>
            <person name="Taylor J."/>
            <person name="Schubert V."/>
            <person name="Nelson M."/>
            <person name="Geu-Flores F."/>
            <person name="Crespi M."/>
            <person name="Gallardo-Guerrero K."/>
            <person name="Delaux P.-M."/>
            <person name="Salse J."/>
            <person name="Berges H."/>
            <person name="Guyot R."/>
            <person name="Gouzy J."/>
            <person name="Peret B."/>
        </authorList>
    </citation>
    <scope>NUCLEOTIDE SEQUENCE [LARGE SCALE GENOMIC DNA]</scope>
    <source>
        <strain evidence="2">cv. Amiga</strain>
    </source>
</reference>
<dbReference type="Proteomes" id="UP000447434">
    <property type="component" value="Chromosome 13"/>
</dbReference>
<accession>A0A6A4PJF6</accession>
<sequence>MLHKHKSVTALSPNICMSGRNLKVDLVFFYIARWQVFYGIDCLVSFMSHGFAPIDLHSFLLTKFRGFGTRREKMPKFYINTLFLLCISLEMNNRYSCPLFYIPICLECYTLSPTLFEYVLTLSGVS</sequence>
<name>A0A6A4PJF6_LUPAL</name>
<keyword evidence="2" id="KW-1185">Reference proteome</keyword>
<proteinExistence type="predicted"/>
<dbReference type="AlphaFoldDB" id="A0A6A4PJF6"/>
<gene>
    <name evidence="1" type="ORF">Lalb_Chr13g0299951</name>
</gene>
<protein>
    <submittedName>
        <fullName evidence="1">Uncharacterized protein</fullName>
    </submittedName>
</protein>
<dbReference type="EMBL" id="WOCE01000013">
    <property type="protein sequence ID" value="KAE9601637.1"/>
    <property type="molecule type" value="Genomic_DNA"/>
</dbReference>
<evidence type="ECO:0000313" key="2">
    <source>
        <dbReference type="Proteomes" id="UP000447434"/>
    </source>
</evidence>